<evidence type="ECO:0008006" key="3">
    <source>
        <dbReference type="Google" id="ProtNLM"/>
    </source>
</evidence>
<organism evidence="1 2">
    <name type="scientific">Flavobacterium branchiophilum</name>
    <dbReference type="NCBI Taxonomy" id="55197"/>
    <lineage>
        <taxon>Bacteria</taxon>
        <taxon>Pseudomonadati</taxon>
        <taxon>Bacteroidota</taxon>
        <taxon>Flavobacteriia</taxon>
        <taxon>Flavobacteriales</taxon>
        <taxon>Flavobacteriaceae</taxon>
        <taxon>Flavobacterium</taxon>
    </lineage>
</organism>
<accession>A0A543G658</accession>
<dbReference type="SUPFAM" id="SSF48452">
    <property type="entry name" value="TPR-like"/>
    <property type="match status" value="1"/>
</dbReference>
<dbReference type="Gene3D" id="1.25.40.10">
    <property type="entry name" value="Tetratricopeptide repeat domain"/>
    <property type="match status" value="1"/>
</dbReference>
<evidence type="ECO:0000313" key="1">
    <source>
        <dbReference type="EMBL" id="TQM41557.1"/>
    </source>
</evidence>
<name>A0A543G658_9FLAO</name>
<sequence>MKNVDKYLFQAMDNYPYWLEGTIESLDYALSYDENSTMALCLAGRIQAEQLLNYEQAKCYFQKALSINIHALEVYPHFIQTLLWNDDLDEAKKLIAFALTVKGVSKIDILLKKIQLLELQFKIKKALKIILEIKRLTTNNDYQSTIEETEKRLKDKLKSIKKSN</sequence>
<protein>
    <recommendedName>
        <fullName evidence="3">Tetratricopeptide repeat protein</fullName>
    </recommendedName>
</protein>
<proteinExistence type="predicted"/>
<gene>
    <name evidence="1" type="ORF">BC670_2538</name>
</gene>
<evidence type="ECO:0000313" key="2">
    <source>
        <dbReference type="Proteomes" id="UP000320773"/>
    </source>
</evidence>
<dbReference type="AlphaFoldDB" id="A0A543G658"/>
<dbReference type="EMBL" id="VFPJ01000001">
    <property type="protein sequence ID" value="TQM41557.1"/>
    <property type="molecule type" value="Genomic_DNA"/>
</dbReference>
<comment type="caution">
    <text evidence="1">The sequence shown here is derived from an EMBL/GenBank/DDBJ whole genome shotgun (WGS) entry which is preliminary data.</text>
</comment>
<reference evidence="1 2" key="1">
    <citation type="submission" date="2019-06" db="EMBL/GenBank/DDBJ databases">
        <title>Genomic Encyclopedia of Archaeal and Bacterial Type Strains, Phase II (KMG-II): from individual species to whole genera.</title>
        <authorList>
            <person name="Goeker M."/>
        </authorList>
    </citation>
    <scope>NUCLEOTIDE SEQUENCE [LARGE SCALE GENOMIC DNA]</scope>
    <source>
        <strain evidence="1 2">DSM 24789</strain>
    </source>
</reference>
<dbReference type="InterPro" id="IPR011990">
    <property type="entry name" value="TPR-like_helical_dom_sf"/>
</dbReference>
<dbReference type="RefSeq" id="WP_089079626.1">
    <property type="nucleotide sequence ID" value="NZ_VFPJ01000001.1"/>
</dbReference>
<dbReference type="Proteomes" id="UP000320773">
    <property type="component" value="Unassembled WGS sequence"/>
</dbReference>